<organism evidence="1 2">
    <name type="scientific">Capsulimonas corticalis</name>
    <dbReference type="NCBI Taxonomy" id="2219043"/>
    <lineage>
        <taxon>Bacteria</taxon>
        <taxon>Bacillati</taxon>
        <taxon>Armatimonadota</taxon>
        <taxon>Armatimonadia</taxon>
        <taxon>Capsulimonadales</taxon>
        <taxon>Capsulimonadaceae</taxon>
        <taxon>Capsulimonas</taxon>
    </lineage>
</organism>
<evidence type="ECO:0000313" key="2">
    <source>
        <dbReference type="Proteomes" id="UP000287394"/>
    </source>
</evidence>
<evidence type="ECO:0000313" key="1">
    <source>
        <dbReference type="EMBL" id="BDI31161.1"/>
    </source>
</evidence>
<accession>A0A402D423</accession>
<dbReference type="InterPro" id="IPR002347">
    <property type="entry name" value="SDR_fam"/>
</dbReference>
<dbReference type="SUPFAM" id="SSF51735">
    <property type="entry name" value="NAD(P)-binding Rossmann-fold domains"/>
    <property type="match status" value="1"/>
</dbReference>
<dbReference type="InterPro" id="IPR036291">
    <property type="entry name" value="NAD(P)-bd_dom_sf"/>
</dbReference>
<dbReference type="PANTHER" id="PTHR43544:SF2">
    <property type="entry name" value="OXIDOREDUCTASE"/>
    <property type="match status" value="1"/>
</dbReference>
<dbReference type="KEGG" id="ccot:CCAX7_32120"/>
<dbReference type="Gene3D" id="3.40.50.720">
    <property type="entry name" value="NAD(P)-binding Rossmann-like Domain"/>
    <property type="match status" value="2"/>
</dbReference>
<reference evidence="1 2" key="1">
    <citation type="journal article" date="2019" name="Int. J. Syst. Evol. Microbiol.">
        <title>Capsulimonas corticalis gen. nov., sp. nov., an aerobic capsulated bacterium, of a novel bacterial order, Capsulimonadales ord. nov., of the class Armatimonadia of the phylum Armatimonadetes.</title>
        <authorList>
            <person name="Li J."/>
            <person name="Kudo C."/>
            <person name="Tonouchi A."/>
        </authorList>
    </citation>
    <scope>NUCLEOTIDE SEQUENCE [LARGE SCALE GENOMIC DNA]</scope>
    <source>
        <strain evidence="1 2">AX-7</strain>
    </source>
</reference>
<name>A0A402D423_9BACT</name>
<dbReference type="Pfam" id="PF00106">
    <property type="entry name" value="adh_short"/>
    <property type="match status" value="1"/>
</dbReference>
<dbReference type="Proteomes" id="UP000287394">
    <property type="component" value="Chromosome"/>
</dbReference>
<dbReference type="GO" id="GO:0005737">
    <property type="term" value="C:cytoplasm"/>
    <property type="evidence" value="ECO:0007669"/>
    <property type="project" value="TreeGrafter"/>
</dbReference>
<dbReference type="AlphaFoldDB" id="A0A402D423"/>
<dbReference type="OrthoDB" id="56744at2"/>
<dbReference type="EMBL" id="AP025739">
    <property type="protein sequence ID" value="BDI31161.1"/>
    <property type="molecule type" value="Genomic_DNA"/>
</dbReference>
<keyword evidence="2" id="KW-1185">Reference proteome</keyword>
<dbReference type="InterPro" id="IPR051468">
    <property type="entry name" value="Fungal_SecMetab_SDRs"/>
</dbReference>
<dbReference type="RefSeq" id="WP_119324302.1">
    <property type="nucleotide sequence ID" value="NZ_AP025739.1"/>
</dbReference>
<protein>
    <submittedName>
        <fullName evidence="1">Oxidoreductase</fullName>
    </submittedName>
</protein>
<sequence length="472" mass="52996">MTSIPPEDMEICLQVLQQIANSRGTIRRDQRFNSLISKVYREGKRIDQQMEKARQEREDRALLATTAMVQIQRDAPPAAALPAPPEASFRKLNQPETCYICKQEYTDVHFFYHLLCPKCAAYNYEMRHLSADLKGRTALVTGGRVKIGHQMVLRLLRDGAKVIVVTRFPHAAAKRLASETDSADWMDRVHLYGLDLRNIPAVEEFARHLLATESSLDILIHNAAQTIRRPQGFYQELVRQEQNPSETVSLEARRLVAQGAPSTLAISDSSALLPAVIPGISANGAAALATVADVLPTDALEDNEERADSRDVNSWLLRLDDVSAPEMLEVQLVNSVAPFLLNSRLKALMMRSPRERRFIVNVSAVEGQFSRHKTVFHPHTNMAKAALNMMTRTSGDDYAKDGIYMTSVDTGWVTDENPTPKRLRNQDVRGFFAPLDITDGMARIYHPVAEGINDEKKPYFGVFLKDYAPCPW</sequence>
<dbReference type="GO" id="GO:0016491">
    <property type="term" value="F:oxidoreductase activity"/>
    <property type="evidence" value="ECO:0007669"/>
    <property type="project" value="TreeGrafter"/>
</dbReference>
<gene>
    <name evidence="1" type="ORF">CCAX7_32120</name>
</gene>
<proteinExistence type="predicted"/>
<dbReference type="PANTHER" id="PTHR43544">
    <property type="entry name" value="SHORT-CHAIN DEHYDROGENASE/REDUCTASE"/>
    <property type="match status" value="1"/>
</dbReference>